<dbReference type="AlphaFoldDB" id="A0A4Z1HVZ1"/>
<comment type="caution">
    <text evidence="2">The sequence shown here is derived from an EMBL/GenBank/DDBJ whole genome shotgun (WGS) entry which is preliminary data.</text>
</comment>
<evidence type="ECO:0000313" key="2">
    <source>
        <dbReference type="EMBL" id="TGO53201.1"/>
    </source>
</evidence>
<sequence length="83" mass="8933">MCTKSPQILDSHKAQTPSENSTCIQKLQTIGFIADTAHRSMGILHSPSTHRNTCHRTGPARFQTRPGATMEAGTSLTLNPCVG</sequence>
<evidence type="ECO:0000313" key="3">
    <source>
        <dbReference type="Proteomes" id="UP000297527"/>
    </source>
</evidence>
<proteinExistence type="predicted"/>
<name>A0A4Z1HVZ1_9HELO</name>
<dbReference type="Proteomes" id="UP000297527">
    <property type="component" value="Unassembled WGS sequence"/>
</dbReference>
<accession>A0A4Z1HVZ1</accession>
<feature type="region of interest" description="Disordered" evidence="1">
    <location>
        <begin position="43"/>
        <end position="66"/>
    </location>
</feature>
<dbReference type="EMBL" id="PQXN01000128">
    <property type="protein sequence ID" value="TGO53201.1"/>
    <property type="molecule type" value="Genomic_DNA"/>
</dbReference>
<keyword evidence="3" id="KW-1185">Reference proteome</keyword>
<organism evidence="2 3">
    <name type="scientific">Botryotinia convoluta</name>
    <dbReference type="NCBI Taxonomy" id="54673"/>
    <lineage>
        <taxon>Eukaryota</taxon>
        <taxon>Fungi</taxon>
        <taxon>Dikarya</taxon>
        <taxon>Ascomycota</taxon>
        <taxon>Pezizomycotina</taxon>
        <taxon>Leotiomycetes</taxon>
        <taxon>Helotiales</taxon>
        <taxon>Sclerotiniaceae</taxon>
        <taxon>Botryotinia</taxon>
    </lineage>
</organism>
<reference evidence="2 3" key="1">
    <citation type="submission" date="2017-12" db="EMBL/GenBank/DDBJ databases">
        <title>Comparative genomics of Botrytis spp.</title>
        <authorList>
            <person name="Valero-Jimenez C.A."/>
            <person name="Tapia P."/>
            <person name="Veloso J."/>
            <person name="Silva-Moreno E."/>
            <person name="Staats M."/>
            <person name="Valdes J.H."/>
            <person name="Van Kan J.A.L."/>
        </authorList>
    </citation>
    <scope>NUCLEOTIDE SEQUENCE [LARGE SCALE GENOMIC DNA]</scope>
    <source>
        <strain evidence="2 3">MUCL11595</strain>
    </source>
</reference>
<protein>
    <submittedName>
        <fullName evidence="2">Uncharacterized protein</fullName>
    </submittedName>
</protein>
<feature type="region of interest" description="Disordered" evidence="1">
    <location>
        <begin position="1"/>
        <end position="20"/>
    </location>
</feature>
<gene>
    <name evidence="2" type="ORF">BCON_0128g00150</name>
</gene>
<evidence type="ECO:0000256" key="1">
    <source>
        <dbReference type="SAM" id="MobiDB-lite"/>
    </source>
</evidence>